<gene>
    <name evidence="1" type="ORF">POCULU_LOCUS4804</name>
</gene>
<accession>A0A9N9AVS5</accession>
<proteinExistence type="predicted"/>
<keyword evidence="2" id="KW-1185">Reference proteome</keyword>
<organism evidence="1 2">
    <name type="scientific">Paraglomus occultum</name>
    <dbReference type="NCBI Taxonomy" id="144539"/>
    <lineage>
        <taxon>Eukaryota</taxon>
        <taxon>Fungi</taxon>
        <taxon>Fungi incertae sedis</taxon>
        <taxon>Mucoromycota</taxon>
        <taxon>Glomeromycotina</taxon>
        <taxon>Glomeromycetes</taxon>
        <taxon>Paraglomerales</taxon>
        <taxon>Paraglomeraceae</taxon>
        <taxon>Paraglomus</taxon>
    </lineage>
</organism>
<reference evidence="1" key="1">
    <citation type="submission" date="2021-06" db="EMBL/GenBank/DDBJ databases">
        <authorList>
            <person name="Kallberg Y."/>
            <person name="Tangrot J."/>
            <person name="Rosling A."/>
        </authorList>
    </citation>
    <scope>NUCLEOTIDE SEQUENCE</scope>
    <source>
        <strain evidence="1">IA702</strain>
    </source>
</reference>
<dbReference type="OrthoDB" id="2321600at2759"/>
<comment type="caution">
    <text evidence="1">The sequence shown here is derived from an EMBL/GenBank/DDBJ whole genome shotgun (WGS) entry which is preliminary data.</text>
</comment>
<dbReference type="PANTHER" id="PTHR33266:SF1">
    <property type="entry name" value="F-BOX DOMAIN-CONTAINING PROTEIN"/>
    <property type="match status" value="1"/>
</dbReference>
<evidence type="ECO:0000313" key="2">
    <source>
        <dbReference type="Proteomes" id="UP000789572"/>
    </source>
</evidence>
<dbReference type="EMBL" id="CAJVPJ010000655">
    <property type="protein sequence ID" value="CAG8546594.1"/>
    <property type="molecule type" value="Genomic_DNA"/>
</dbReference>
<name>A0A9N9AVS5_9GLOM</name>
<protein>
    <submittedName>
        <fullName evidence="1">5958_t:CDS:1</fullName>
    </submittedName>
</protein>
<dbReference type="PANTHER" id="PTHR33266">
    <property type="entry name" value="CHROMOSOME 15, WHOLE GENOME SHOTGUN SEQUENCE"/>
    <property type="match status" value="1"/>
</dbReference>
<sequence>MVMLKGAERQAKKARTGDAESESEKALVADAFKYEFVNSQNYVDNFYRHINFCLSKCREDSSYSPYIALIQSSGYGKSRLIAEIAQDVYVLYVCFRPSKSTGYPPRSSIASKILEEMPHQQISWFETFLECMFAVLGRMIQGGLTPSECWEMQMDSSKEKKFWTDVTTDLQHALEASSPTMESLPEQLYETNVPFKFMLCLDEARILTMTIHEAKERSLFRIIRRALQDIRWKNFMCVMLDMAGSLSNFAPTEEHDPSLRLPTVKPLKLLPPFIDVSTMDALFTGQVKNSTDRFFLGCALWTALLKSGLSIEKAVETAQRKLLGGTVSTNLQNILSTAKTDEQLAMAIAIMSVLISVDISPQPHLSHLLVSSYMATCISIKEDRSQMLVMYPSEPILTEAAFWLVDDDATLVKVLQLFAASFQCGFVDAGHRGELVARLILIIAWRKCVQKNWGKDGLYTREISLKEFLSTLFGDLDSLVTTNDSWKGLKLDRLLLESVLCFTHFIQVEYTPDSGLLEQLFRRGAAAILKFNQPGVDLLIPLKLPDDQFMYVTISVKNRDVSWGGADYTKDSTYKMKPQYIFRRTDLATPPSLPHLCFYWSLRDKREGLHRPEWMKQDESDRHLAVFSMAPFVCLSPEIRKELDAILKAYVNPFDILWNSKTVMDRTAIVKSFIPLRYSLDN</sequence>
<evidence type="ECO:0000313" key="1">
    <source>
        <dbReference type="EMBL" id="CAG8546594.1"/>
    </source>
</evidence>
<dbReference type="Proteomes" id="UP000789572">
    <property type="component" value="Unassembled WGS sequence"/>
</dbReference>
<dbReference type="AlphaFoldDB" id="A0A9N9AVS5"/>